<dbReference type="STRING" id="1858805.M5FSF6"/>
<proteinExistence type="predicted"/>
<gene>
    <name evidence="2" type="ORF">DACRYDRAFT_96490</name>
</gene>
<feature type="compositionally biased region" description="Low complexity" evidence="1">
    <location>
        <begin position="7"/>
        <end position="19"/>
    </location>
</feature>
<feature type="region of interest" description="Disordered" evidence="1">
    <location>
        <begin position="1"/>
        <end position="94"/>
    </location>
</feature>
<accession>M5FSF6</accession>
<dbReference type="EMBL" id="JH795872">
    <property type="protein sequence ID" value="EJT98788.1"/>
    <property type="molecule type" value="Genomic_DNA"/>
</dbReference>
<dbReference type="RefSeq" id="XP_040625686.1">
    <property type="nucleotide sequence ID" value="XM_040777377.1"/>
</dbReference>
<feature type="region of interest" description="Disordered" evidence="1">
    <location>
        <begin position="106"/>
        <end position="186"/>
    </location>
</feature>
<evidence type="ECO:0000313" key="3">
    <source>
        <dbReference type="Proteomes" id="UP000030653"/>
    </source>
</evidence>
<feature type="compositionally biased region" description="Acidic residues" evidence="1">
    <location>
        <begin position="155"/>
        <end position="169"/>
    </location>
</feature>
<feature type="compositionally biased region" description="Low complexity" evidence="1">
    <location>
        <begin position="31"/>
        <end position="40"/>
    </location>
</feature>
<evidence type="ECO:0000256" key="1">
    <source>
        <dbReference type="SAM" id="MobiDB-lite"/>
    </source>
</evidence>
<dbReference type="Proteomes" id="UP000030653">
    <property type="component" value="Unassembled WGS sequence"/>
</dbReference>
<dbReference type="GeneID" id="63692439"/>
<keyword evidence="3" id="KW-1185">Reference proteome</keyword>
<sequence length="186" mass="19864">MRQGPRAELPSLPSESSASHIGTVRMERKASTASTTSNSTLRGAPSTPPADSGGASPSVQLTPGGSRSLKDRLTNFPALSHSRPTTSIDTTPASATAPYTFSAASLTPHIASPSLPRRRRGSMRDSLQGLFNHSPGKANGNEERVSRRVSIGGVDDLELDPDPELDLDMDQERRLKRGGRYFNGQR</sequence>
<feature type="compositionally biased region" description="Polar residues" evidence="1">
    <location>
        <begin position="55"/>
        <end position="65"/>
    </location>
</feature>
<feature type="compositionally biased region" description="Polar residues" evidence="1">
    <location>
        <begin position="82"/>
        <end position="94"/>
    </location>
</feature>
<dbReference type="AlphaFoldDB" id="M5FSF6"/>
<organism evidence="2 3">
    <name type="scientific">Dacryopinax primogenitus (strain DJM 731)</name>
    <name type="common">Brown rot fungus</name>
    <dbReference type="NCBI Taxonomy" id="1858805"/>
    <lineage>
        <taxon>Eukaryota</taxon>
        <taxon>Fungi</taxon>
        <taxon>Dikarya</taxon>
        <taxon>Basidiomycota</taxon>
        <taxon>Agaricomycotina</taxon>
        <taxon>Dacrymycetes</taxon>
        <taxon>Dacrymycetales</taxon>
        <taxon>Dacrymycetaceae</taxon>
        <taxon>Dacryopinax</taxon>
    </lineage>
</organism>
<name>M5FSF6_DACPD</name>
<reference evidence="2 3" key="1">
    <citation type="journal article" date="2012" name="Science">
        <title>The Paleozoic origin of enzymatic lignin decomposition reconstructed from 31 fungal genomes.</title>
        <authorList>
            <person name="Floudas D."/>
            <person name="Binder M."/>
            <person name="Riley R."/>
            <person name="Barry K."/>
            <person name="Blanchette R.A."/>
            <person name="Henrissat B."/>
            <person name="Martinez A.T."/>
            <person name="Otillar R."/>
            <person name="Spatafora J.W."/>
            <person name="Yadav J.S."/>
            <person name="Aerts A."/>
            <person name="Benoit I."/>
            <person name="Boyd A."/>
            <person name="Carlson A."/>
            <person name="Copeland A."/>
            <person name="Coutinho P.M."/>
            <person name="de Vries R.P."/>
            <person name="Ferreira P."/>
            <person name="Findley K."/>
            <person name="Foster B."/>
            <person name="Gaskell J."/>
            <person name="Glotzer D."/>
            <person name="Gorecki P."/>
            <person name="Heitman J."/>
            <person name="Hesse C."/>
            <person name="Hori C."/>
            <person name="Igarashi K."/>
            <person name="Jurgens J.A."/>
            <person name="Kallen N."/>
            <person name="Kersten P."/>
            <person name="Kohler A."/>
            <person name="Kuees U."/>
            <person name="Kumar T.K.A."/>
            <person name="Kuo A."/>
            <person name="LaButti K."/>
            <person name="Larrondo L.F."/>
            <person name="Lindquist E."/>
            <person name="Ling A."/>
            <person name="Lombard V."/>
            <person name="Lucas S."/>
            <person name="Lundell T."/>
            <person name="Martin R."/>
            <person name="McLaughlin D.J."/>
            <person name="Morgenstern I."/>
            <person name="Morin E."/>
            <person name="Murat C."/>
            <person name="Nagy L.G."/>
            <person name="Nolan M."/>
            <person name="Ohm R.A."/>
            <person name="Patyshakuliyeva A."/>
            <person name="Rokas A."/>
            <person name="Ruiz-Duenas F.J."/>
            <person name="Sabat G."/>
            <person name="Salamov A."/>
            <person name="Samejima M."/>
            <person name="Schmutz J."/>
            <person name="Slot J.C."/>
            <person name="St John F."/>
            <person name="Stenlid J."/>
            <person name="Sun H."/>
            <person name="Sun S."/>
            <person name="Syed K."/>
            <person name="Tsang A."/>
            <person name="Wiebenga A."/>
            <person name="Young D."/>
            <person name="Pisabarro A."/>
            <person name="Eastwood D.C."/>
            <person name="Martin F."/>
            <person name="Cullen D."/>
            <person name="Grigoriev I.V."/>
            <person name="Hibbett D.S."/>
        </authorList>
    </citation>
    <scope>NUCLEOTIDE SEQUENCE [LARGE SCALE GENOMIC DNA]</scope>
    <source>
        <strain evidence="2 3">DJM-731 SS1</strain>
    </source>
</reference>
<evidence type="ECO:0000313" key="2">
    <source>
        <dbReference type="EMBL" id="EJT98788.1"/>
    </source>
</evidence>
<protein>
    <submittedName>
        <fullName evidence="2">Uncharacterized protein</fullName>
    </submittedName>
</protein>
<dbReference type="HOGENOM" id="CLU_1454361_0_0_1"/>